<evidence type="ECO:0000256" key="4">
    <source>
        <dbReference type="ARBA" id="ARBA00022692"/>
    </source>
</evidence>
<feature type="transmembrane region" description="Helical" evidence="7">
    <location>
        <begin position="74"/>
        <end position="99"/>
    </location>
</feature>
<comment type="caution">
    <text evidence="8">The sequence shown here is derived from an EMBL/GenBank/DDBJ whole genome shotgun (WGS) entry which is preliminary data.</text>
</comment>
<organism evidence="8 9">
    <name type="scientific">Oligosphaera ethanolica</name>
    <dbReference type="NCBI Taxonomy" id="760260"/>
    <lineage>
        <taxon>Bacteria</taxon>
        <taxon>Pseudomonadati</taxon>
        <taxon>Lentisphaerota</taxon>
        <taxon>Oligosphaeria</taxon>
        <taxon>Oligosphaerales</taxon>
        <taxon>Oligosphaeraceae</taxon>
        <taxon>Oligosphaera</taxon>
    </lineage>
</organism>
<dbReference type="Pfam" id="PF02417">
    <property type="entry name" value="Chromate_transp"/>
    <property type="match status" value="1"/>
</dbReference>
<sequence length="190" mass="19823">MSISLQLYLLFAKISLFTFGGGYAMIPLFQNELVTVNGFLTDAEFANMVALAQMTPGPVGLNAATYVGFNQAGIIGAAAGTLGLMTPSFILAVLAAIFVKVFKDNPTMQAVLSGVRPAVLGLIAAAVIFFADTSVFSAPLRNMWTAGASFGICWPGLLIFAITIAMELSGKIHMLWTLLVAGALGALLLA</sequence>
<protein>
    <submittedName>
        <fullName evidence="8">Chromate transporter</fullName>
    </submittedName>
</protein>
<comment type="similarity">
    <text evidence="2">Belongs to the chromate ion transporter (CHR) (TC 2.A.51) family.</text>
</comment>
<feature type="transmembrane region" description="Helical" evidence="7">
    <location>
        <begin position="143"/>
        <end position="165"/>
    </location>
</feature>
<evidence type="ECO:0000256" key="7">
    <source>
        <dbReference type="SAM" id="Phobius"/>
    </source>
</evidence>
<dbReference type="EMBL" id="JAUSVL010000001">
    <property type="protein sequence ID" value="MDQ0288357.1"/>
    <property type="molecule type" value="Genomic_DNA"/>
</dbReference>
<evidence type="ECO:0000256" key="6">
    <source>
        <dbReference type="ARBA" id="ARBA00023136"/>
    </source>
</evidence>
<evidence type="ECO:0000256" key="3">
    <source>
        <dbReference type="ARBA" id="ARBA00022475"/>
    </source>
</evidence>
<keyword evidence="5 7" id="KW-1133">Transmembrane helix</keyword>
<evidence type="ECO:0000256" key="5">
    <source>
        <dbReference type="ARBA" id="ARBA00022989"/>
    </source>
</evidence>
<accession>A0AAE4ANH4</accession>
<dbReference type="InterPro" id="IPR003370">
    <property type="entry name" value="Chromate_transpt"/>
</dbReference>
<keyword evidence="6 7" id="KW-0472">Membrane</keyword>
<dbReference type="GO" id="GO:0005886">
    <property type="term" value="C:plasma membrane"/>
    <property type="evidence" value="ECO:0007669"/>
    <property type="project" value="UniProtKB-SubCell"/>
</dbReference>
<evidence type="ECO:0000256" key="2">
    <source>
        <dbReference type="ARBA" id="ARBA00005262"/>
    </source>
</evidence>
<feature type="transmembrane region" description="Helical" evidence="7">
    <location>
        <begin position="172"/>
        <end position="189"/>
    </location>
</feature>
<dbReference type="PANTHER" id="PTHR43663:SF1">
    <property type="entry name" value="CHROMATE TRANSPORTER"/>
    <property type="match status" value="1"/>
</dbReference>
<feature type="transmembrane region" description="Helical" evidence="7">
    <location>
        <begin position="111"/>
        <end position="131"/>
    </location>
</feature>
<keyword evidence="9" id="KW-1185">Reference proteome</keyword>
<name>A0AAE4ANH4_9BACT</name>
<proteinExistence type="inferred from homology"/>
<comment type="subcellular location">
    <subcellularLocation>
        <location evidence="1">Cell membrane</location>
        <topology evidence="1">Multi-pass membrane protein</topology>
    </subcellularLocation>
</comment>
<evidence type="ECO:0000313" key="8">
    <source>
        <dbReference type="EMBL" id="MDQ0288357.1"/>
    </source>
</evidence>
<evidence type="ECO:0000256" key="1">
    <source>
        <dbReference type="ARBA" id="ARBA00004651"/>
    </source>
</evidence>
<dbReference type="InterPro" id="IPR052518">
    <property type="entry name" value="CHR_Transporter"/>
</dbReference>
<evidence type="ECO:0000313" key="9">
    <source>
        <dbReference type="Proteomes" id="UP001238163"/>
    </source>
</evidence>
<keyword evidence="4 7" id="KW-0812">Transmembrane</keyword>
<dbReference type="AlphaFoldDB" id="A0AAE4ANH4"/>
<dbReference type="RefSeq" id="WP_307259682.1">
    <property type="nucleotide sequence ID" value="NZ_JAUSVL010000001.1"/>
</dbReference>
<feature type="transmembrane region" description="Helical" evidence="7">
    <location>
        <begin position="7"/>
        <end position="26"/>
    </location>
</feature>
<dbReference type="GO" id="GO:0015109">
    <property type="term" value="F:chromate transmembrane transporter activity"/>
    <property type="evidence" value="ECO:0007669"/>
    <property type="project" value="InterPro"/>
</dbReference>
<gene>
    <name evidence="8" type="ORF">J3R75_000464</name>
</gene>
<keyword evidence="3" id="KW-1003">Cell membrane</keyword>
<reference evidence="8" key="1">
    <citation type="submission" date="2023-07" db="EMBL/GenBank/DDBJ databases">
        <title>Genomic Encyclopedia of Type Strains, Phase IV (KMG-IV): sequencing the most valuable type-strain genomes for metagenomic binning, comparative biology and taxonomic classification.</title>
        <authorList>
            <person name="Goeker M."/>
        </authorList>
    </citation>
    <scope>NUCLEOTIDE SEQUENCE</scope>
    <source>
        <strain evidence="8">DSM 24202</strain>
    </source>
</reference>
<dbReference type="Proteomes" id="UP001238163">
    <property type="component" value="Unassembled WGS sequence"/>
</dbReference>
<dbReference type="PANTHER" id="PTHR43663">
    <property type="entry name" value="CHROMATE TRANSPORT PROTEIN-RELATED"/>
    <property type="match status" value="1"/>
</dbReference>